<dbReference type="Pfam" id="PF01368">
    <property type="entry name" value="DHH"/>
    <property type="match status" value="1"/>
</dbReference>
<evidence type="ECO:0000313" key="4">
    <source>
        <dbReference type="Proteomes" id="UP000074294"/>
    </source>
</evidence>
<dbReference type="Gene3D" id="3.10.310.30">
    <property type="match status" value="1"/>
</dbReference>
<dbReference type="PANTHER" id="PTHR42146:SF1">
    <property type="entry name" value="OLIGORIBONUCLEASE NRNB"/>
    <property type="match status" value="1"/>
</dbReference>
<evidence type="ECO:0000259" key="2">
    <source>
        <dbReference type="Pfam" id="PF02272"/>
    </source>
</evidence>
<dbReference type="STRING" id="1776334.APZ16_04605"/>
<dbReference type="Pfam" id="PF02272">
    <property type="entry name" value="DHHA1"/>
    <property type="match status" value="1"/>
</dbReference>
<dbReference type="SUPFAM" id="SSF64182">
    <property type="entry name" value="DHH phosphoesterases"/>
    <property type="match status" value="1"/>
</dbReference>
<gene>
    <name evidence="3" type="ORF">APZ16_04605</name>
</gene>
<reference evidence="3 4" key="1">
    <citation type="journal article" date="2016" name="Nat. Microbiol.">
        <title>Genomic inference of the metabolism of cosmopolitan subsurface Archaea, Hadesarchaea.</title>
        <authorList>
            <person name="Baker B.J."/>
            <person name="Saw J.H."/>
            <person name="Lind A.E."/>
            <person name="Lazar C.S."/>
            <person name="Hinrichs K.-U."/>
            <person name="Teske A.P."/>
            <person name="Ettema T.J."/>
        </authorList>
    </citation>
    <scope>NUCLEOTIDE SEQUENCE [LARGE SCALE GENOMIC DNA]</scope>
</reference>
<dbReference type="EMBL" id="LQMQ01000051">
    <property type="protein sequence ID" value="KUO39948.1"/>
    <property type="molecule type" value="Genomic_DNA"/>
</dbReference>
<evidence type="ECO:0000313" key="3">
    <source>
        <dbReference type="EMBL" id="KUO39948.1"/>
    </source>
</evidence>
<name>A0A147JTV5_HADYE</name>
<dbReference type="GO" id="GO:0003676">
    <property type="term" value="F:nucleic acid binding"/>
    <property type="evidence" value="ECO:0007669"/>
    <property type="project" value="InterPro"/>
</dbReference>
<accession>A0A147JTV5</accession>
<organism evidence="3 4">
    <name type="scientific">Hadarchaeum yellowstonense</name>
    <dbReference type="NCBI Taxonomy" id="1776334"/>
    <lineage>
        <taxon>Archaea</taxon>
        <taxon>Methanobacteriati</taxon>
        <taxon>Candidatus Hadarchaeota</taxon>
        <taxon>Candidatus Hadarchaeia</taxon>
        <taxon>Candidatus Hadarchaeales</taxon>
        <taxon>Candidatus Hadarchaeaceae</taxon>
        <taxon>Candidatus Hadarchaeum</taxon>
    </lineage>
</organism>
<dbReference type="InterPro" id="IPR003156">
    <property type="entry name" value="DHHA1_dom"/>
</dbReference>
<dbReference type="PANTHER" id="PTHR42146">
    <property type="entry name" value="3',5'-CYCLIC-NUCLEOTIDE PHOSPHODIESTERASE"/>
    <property type="match status" value="1"/>
</dbReference>
<proteinExistence type="predicted"/>
<comment type="caution">
    <text evidence="3">The sequence shown here is derived from an EMBL/GenBank/DDBJ whole genome shotgun (WGS) entry which is preliminary data.</text>
</comment>
<dbReference type="InterPro" id="IPR052968">
    <property type="entry name" value="Nucleotide_metab_enz"/>
</dbReference>
<dbReference type="InterPro" id="IPR001667">
    <property type="entry name" value="DDH_dom"/>
</dbReference>
<protein>
    <submittedName>
        <fullName evidence="3">Uncharacterized protein</fullName>
    </submittedName>
</protein>
<evidence type="ECO:0000259" key="1">
    <source>
        <dbReference type="Pfam" id="PF01368"/>
    </source>
</evidence>
<dbReference type="Proteomes" id="UP000074294">
    <property type="component" value="Unassembled WGS sequence"/>
</dbReference>
<dbReference type="AlphaFoldDB" id="A0A147JTV5"/>
<feature type="domain" description="DHHA1" evidence="2">
    <location>
        <begin position="227"/>
        <end position="316"/>
    </location>
</feature>
<sequence length="329" mass="36244">MAIKILTHGDTDGICAAALARSRFPDAEIWFTRPIRLLRDLNAIEPGTAVMIFDVAIDEAHKEQIFQRMRELAQKDEVLYADHHPLPPGTLKRDFPVTQFALDTGASSSELAFKLLIQDPKSDMDRVALWGAIADYCEDTDFVRDRLNKYDRRTIYMEAGLLSQGLGEAAGDYHFKRDIVIKLAQGVPPTEMPDLVDRALKATKREWEIYEYVKKHVIVEDSIAIVYNLPVGSLGKAALYALGITGSEIGICTRVKKDEVDISVRRRTGGKIDLNELLRHITARIGGSGGGHEGAAGATVPVNLLETFLDTIKREVSPIKSLGMGSASG</sequence>
<feature type="domain" description="DDH" evidence="1">
    <location>
        <begin position="3"/>
        <end position="119"/>
    </location>
</feature>
<dbReference type="InterPro" id="IPR038763">
    <property type="entry name" value="DHH_sf"/>
</dbReference>